<dbReference type="AlphaFoldDB" id="A0AAV9XW60"/>
<feature type="region of interest" description="Disordered" evidence="1">
    <location>
        <begin position="324"/>
        <end position="351"/>
    </location>
</feature>
<protein>
    <submittedName>
        <fullName evidence="3">Dentin sialophospho</fullName>
    </submittedName>
</protein>
<feature type="region of interest" description="Disordered" evidence="1">
    <location>
        <begin position="145"/>
        <end position="164"/>
    </location>
</feature>
<comment type="caution">
    <text evidence="3">The sequence shown here is derived from an EMBL/GenBank/DDBJ whole genome shotgun (WGS) entry which is preliminary data.</text>
</comment>
<evidence type="ECO:0000256" key="1">
    <source>
        <dbReference type="SAM" id="MobiDB-lite"/>
    </source>
</evidence>
<organism evidence="3 4">
    <name type="scientific">Cryptosporidium xiaoi</name>
    <dbReference type="NCBI Taxonomy" id="659607"/>
    <lineage>
        <taxon>Eukaryota</taxon>
        <taxon>Sar</taxon>
        <taxon>Alveolata</taxon>
        <taxon>Apicomplexa</taxon>
        <taxon>Conoidasida</taxon>
        <taxon>Coccidia</taxon>
        <taxon>Eucoccidiorida</taxon>
        <taxon>Eimeriorina</taxon>
        <taxon>Cryptosporidiidae</taxon>
        <taxon>Cryptosporidium</taxon>
    </lineage>
</organism>
<feature type="compositionally biased region" description="Basic and acidic residues" evidence="1">
    <location>
        <begin position="240"/>
        <end position="257"/>
    </location>
</feature>
<proteinExistence type="predicted"/>
<sequence>MKTQSSLILLFFLTNIVFIYSEKVNDLLSNSALTSKNYENVGKDDDDNVEQQDNTLDTQKSNADEEGMASEVLGMFKSSDFDSGVEHGEESIDFEQEKTQVADVKNQTSLSDESEFSLKSTIDIMGEEPPKLESIEMLMKRKSDETGDQTAGGISTTGVLAPTGQEGHFTDNLTKDETNVNSNVVGGLNETLLSSVGQDNLIKQKSDISMLDLEKHNRPENLSSEHFDEPNKNETSSLLETKEMDSDIHSDSPKELESLSSREGVGTLSNLKQENQESYKNVDFSEFHSDIESQIENYEGSALSDDLQATKTLAEIEDRNVNDSTKINRAKSAGDNTYKLTSGNQTKRTREKGKTRITRRLVRRIFNKKGASLFAFEISKMKPQLKKKFLQEILKNMDFNDIEVLIGLAQEEKFARSEENKIKQAIQSSIPGEPLLGRKWIEREKSKSSKE</sequence>
<gene>
    <name evidence="3" type="ORF">RS030_283700</name>
</gene>
<evidence type="ECO:0000313" key="4">
    <source>
        <dbReference type="Proteomes" id="UP001311799"/>
    </source>
</evidence>
<dbReference type="Proteomes" id="UP001311799">
    <property type="component" value="Unassembled WGS sequence"/>
</dbReference>
<keyword evidence="4" id="KW-1185">Reference proteome</keyword>
<feature type="region of interest" description="Disordered" evidence="1">
    <location>
        <begin position="38"/>
        <end position="66"/>
    </location>
</feature>
<reference evidence="3 4" key="1">
    <citation type="submission" date="2023-10" db="EMBL/GenBank/DDBJ databases">
        <title>Comparative genomics analysis reveals potential genetic determinants of host preference in Cryptosporidium xiaoi.</title>
        <authorList>
            <person name="Xiao L."/>
            <person name="Li J."/>
        </authorList>
    </citation>
    <scope>NUCLEOTIDE SEQUENCE [LARGE SCALE GENOMIC DNA]</scope>
    <source>
        <strain evidence="3 4">52996</strain>
    </source>
</reference>
<name>A0AAV9XW60_9CRYT</name>
<evidence type="ECO:0000313" key="3">
    <source>
        <dbReference type="EMBL" id="KAK6588921.1"/>
    </source>
</evidence>
<feature type="signal peptide" evidence="2">
    <location>
        <begin position="1"/>
        <end position="21"/>
    </location>
</feature>
<feature type="compositionally biased region" description="Polar residues" evidence="1">
    <location>
        <begin position="51"/>
        <end position="61"/>
    </location>
</feature>
<dbReference type="EMBL" id="JAWDEY010000020">
    <property type="protein sequence ID" value="KAK6588921.1"/>
    <property type="molecule type" value="Genomic_DNA"/>
</dbReference>
<keyword evidence="2" id="KW-0732">Signal</keyword>
<feature type="compositionally biased region" description="Polar residues" evidence="1">
    <location>
        <begin position="148"/>
        <end position="158"/>
    </location>
</feature>
<evidence type="ECO:0000256" key="2">
    <source>
        <dbReference type="SAM" id="SignalP"/>
    </source>
</evidence>
<feature type="region of interest" description="Disordered" evidence="1">
    <location>
        <begin position="240"/>
        <end position="274"/>
    </location>
</feature>
<feature type="chain" id="PRO_5044001633" evidence="2">
    <location>
        <begin position="22"/>
        <end position="451"/>
    </location>
</feature>
<feature type="compositionally biased region" description="Polar residues" evidence="1">
    <location>
        <begin position="334"/>
        <end position="346"/>
    </location>
</feature>
<accession>A0AAV9XW60</accession>